<dbReference type="InterPro" id="IPR037665">
    <property type="entry name" value="Nucleoporin_S59-like"/>
</dbReference>
<keyword evidence="6" id="KW-0811">Translocation</keyword>
<dbReference type="FunFam" id="3.30.1610.10:FF:000002">
    <property type="entry name" value="nuclear pore complex protein NUP98A"/>
    <property type="match status" value="1"/>
</dbReference>
<dbReference type="GO" id="GO:0006606">
    <property type="term" value="P:protein import into nucleus"/>
    <property type="evidence" value="ECO:0007669"/>
    <property type="project" value="TreeGrafter"/>
</dbReference>
<dbReference type="GO" id="GO:0048573">
    <property type="term" value="P:photoperiodism, flowering"/>
    <property type="evidence" value="ECO:0007669"/>
    <property type="project" value="UniProtKB-ARBA"/>
</dbReference>
<dbReference type="GO" id="GO:0006405">
    <property type="term" value="P:RNA export from nucleus"/>
    <property type="evidence" value="ECO:0007669"/>
    <property type="project" value="TreeGrafter"/>
</dbReference>
<feature type="domain" description="Peptidase S59" evidence="11">
    <location>
        <begin position="819"/>
        <end position="961"/>
    </location>
</feature>
<gene>
    <name evidence="12" type="ORF">FRX31_024559</name>
</gene>
<dbReference type="PANTHER" id="PTHR23198">
    <property type="entry name" value="NUCLEOPORIN"/>
    <property type="match status" value="1"/>
</dbReference>
<dbReference type="EMBL" id="JABWDY010030116">
    <property type="protein sequence ID" value="KAF5185855.1"/>
    <property type="molecule type" value="Genomic_DNA"/>
</dbReference>
<evidence type="ECO:0000256" key="2">
    <source>
        <dbReference type="ARBA" id="ARBA00008926"/>
    </source>
</evidence>
<keyword evidence="7" id="KW-0906">Nuclear pore complex</keyword>
<dbReference type="Proteomes" id="UP000554482">
    <property type="component" value="Unassembled WGS sequence"/>
</dbReference>
<evidence type="ECO:0000313" key="13">
    <source>
        <dbReference type="Proteomes" id="UP000554482"/>
    </source>
</evidence>
<evidence type="ECO:0000259" key="11">
    <source>
        <dbReference type="PROSITE" id="PS51434"/>
    </source>
</evidence>
<dbReference type="InterPro" id="IPR036903">
    <property type="entry name" value="Nup98_auto-Pept-S59_dom_sf"/>
</dbReference>
<evidence type="ECO:0000256" key="6">
    <source>
        <dbReference type="ARBA" id="ARBA00023010"/>
    </source>
</evidence>
<dbReference type="Gene3D" id="3.30.1610.10">
    <property type="entry name" value="Peptidase S59, nucleoporin"/>
    <property type="match status" value="1"/>
</dbReference>
<evidence type="ECO:0000256" key="8">
    <source>
        <dbReference type="ARBA" id="ARBA00023242"/>
    </source>
</evidence>
<protein>
    <recommendedName>
        <fullName evidence="10">Nucleoporin autopeptidase</fullName>
    </recommendedName>
</protein>
<dbReference type="GO" id="GO:0017056">
    <property type="term" value="F:structural constituent of nuclear pore"/>
    <property type="evidence" value="ECO:0007669"/>
    <property type="project" value="InterPro"/>
</dbReference>
<dbReference type="PROSITE" id="PS51434">
    <property type="entry name" value="NUP_C"/>
    <property type="match status" value="1"/>
</dbReference>
<dbReference type="FunFam" id="1.10.10.2360:FF:000001">
    <property type="entry name" value="Nuclear pore complex protein Nup98-Nup96"/>
    <property type="match status" value="1"/>
</dbReference>
<comment type="similarity">
    <text evidence="2">Belongs to the nucleoporin GLFG family.</text>
</comment>
<sequence length="973" mass="105933">MQSPYDNWRGVFRGTPLDPNSLIIAMISFFGIEQNEWEEEVPPLDFVVVVKVGQNDWMEARFPMANIIFFTGPVLHANRLLWVTNSYRLEVVSFVENLMTIDIPLYINDIIGADQLELPDSPMDLYILYAYKDLGGRGPLDEPTVMRYDLDDLDERYEILTSNNIPNNLFFLNGLGGSTVHGISTPFGALSEPTSSLAFGSSSAEAFRSAEASTLGNTTPLSVSSAPVSQYSGAFNASSTSAFGASGTTPTFLTFVCAATPTLVNTRSPFGLSSSPSFASINAPFCALGIIHTFLASECAKTQTFGNTGTQFGGSGAPMLGSQGAWNASITFTFGCTPAFGQSNSAAVANPFGMSPCTSGTQNSSFAFTTPTLGSTCPEQSGFDRQYQGSQIARYTSTAEDGGGSSTQAASKLQSVSAMPVYSTKSHEELKWEDYQMGITSLPLRAQNSPFAPIFKQARQKRRTHRHVFPAYTAGNNTQTFDSTGMRQSVFGGQCLGSGVARYISTAEICGGSSTQAAGKLESISAMPVYENKSHEELKWEDYQMRLTLLPLGPQNISFGNNTRTYDTTDKLSSVFGGQCLGSGVESYTSTPEIGGGSSTQDAVKLESISAMPVHKNKSHEELKWEDYQMRLTLLPLGRQNIPFGNNTWTYDATDTLSSVFGGQCLGSGVARYTSTTEIVVGSSTQAAGKLESISAMPVYRNKSHEELKWEDYQMGLTSLSLGPQNFPFDNTRTFASSGIRQSVFGGQCLGTGVVGYTPTTGIDGENGASYPGKLFSISAMPACKYKTSEELRLEDYELRDQGLGFPSTPFRSSRSKISRDYYTKPSIEELEAKERAEAGFCRRVKDFVIGRHGYGSIKFLGYTDILGLDLETHVRFNRGEVIVYMDNSKKPPVGQGLNKPAEVILLNVMCVDKKTRHQYTEGPKVEKYKKLLEIKAREQGAESISYDPLTGEWKFRVKHFNVEDIEGSRAGS</sequence>
<evidence type="ECO:0000256" key="1">
    <source>
        <dbReference type="ARBA" id="ARBA00004567"/>
    </source>
</evidence>
<dbReference type="GO" id="GO:0008139">
    <property type="term" value="F:nuclear localization sequence binding"/>
    <property type="evidence" value="ECO:0007669"/>
    <property type="project" value="TreeGrafter"/>
</dbReference>
<accession>A0A7J6VNT4</accession>
<dbReference type="Gene3D" id="1.10.10.2360">
    <property type="match status" value="5"/>
</dbReference>
<dbReference type="GO" id="GO:0034398">
    <property type="term" value="P:telomere tethering at nuclear periphery"/>
    <property type="evidence" value="ECO:0007669"/>
    <property type="project" value="TreeGrafter"/>
</dbReference>
<comment type="subcellular location">
    <subcellularLocation>
        <location evidence="1">Nucleus</location>
        <location evidence="1">Nuclear pore complex</location>
    </subcellularLocation>
</comment>
<dbReference type="GO" id="GO:0044614">
    <property type="term" value="C:nuclear pore cytoplasmic filaments"/>
    <property type="evidence" value="ECO:0007669"/>
    <property type="project" value="TreeGrafter"/>
</dbReference>
<evidence type="ECO:0000256" key="5">
    <source>
        <dbReference type="ARBA" id="ARBA00022927"/>
    </source>
</evidence>
<proteinExistence type="inferred from homology"/>
<dbReference type="AlphaFoldDB" id="A0A7J6VNT4"/>
<dbReference type="GO" id="GO:0000973">
    <property type="term" value="P:post-transcriptional tethering of RNA polymerase II gene DNA at nuclear periphery"/>
    <property type="evidence" value="ECO:0007669"/>
    <property type="project" value="TreeGrafter"/>
</dbReference>
<name>A0A7J6VNT4_THATH</name>
<dbReference type="Pfam" id="PF04096">
    <property type="entry name" value="Nucleoporin2"/>
    <property type="match status" value="1"/>
</dbReference>
<evidence type="ECO:0000256" key="10">
    <source>
        <dbReference type="ARBA" id="ARBA00082956"/>
    </source>
</evidence>
<dbReference type="OrthoDB" id="1939165at2759"/>
<evidence type="ECO:0000256" key="3">
    <source>
        <dbReference type="ARBA" id="ARBA00022448"/>
    </source>
</evidence>
<dbReference type="InterPro" id="IPR007230">
    <property type="entry name" value="Nup98_auto-Pept-S59_dom"/>
</dbReference>
<organism evidence="12 13">
    <name type="scientific">Thalictrum thalictroides</name>
    <name type="common">Rue-anemone</name>
    <name type="synonym">Anemone thalictroides</name>
    <dbReference type="NCBI Taxonomy" id="46969"/>
    <lineage>
        <taxon>Eukaryota</taxon>
        <taxon>Viridiplantae</taxon>
        <taxon>Streptophyta</taxon>
        <taxon>Embryophyta</taxon>
        <taxon>Tracheophyta</taxon>
        <taxon>Spermatophyta</taxon>
        <taxon>Magnoliopsida</taxon>
        <taxon>Ranunculales</taxon>
        <taxon>Ranunculaceae</taxon>
        <taxon>Thalictroideae</taxon>
        <taxon>Thalictrum</taxon>
    </lineage>
</organism>
<keyword evidence="4" id="KW-0509">mRNA transport</keyword>
<keyword evidence="3" id="KW-0813">Transport</keyword>
<dbReference type="GO" id="GO:0051028">
    <property type="term" value="P:mRNA transport"/>
    <property type="evidence" value="ECO:0007669"/>
    <property type="project" value="UniProtKB-KW"/>
</dbReference>
<keyword evidence="5" id="KW-0653">Protein transport</keyword>
<evidence type="ECO:0000256" key="9">
    <source>
        <dbReference type="ARBA" id="ARBA00065263"/>
    </source>
</evidence>
<dbReference type="Pfam" id="PF21240">
    <property type="entry name" value="Nup98_GLEBS"/>
    <property type="match status" value="1"/>
</dbReference>
<evidence type="ECO:0000256" key="4">
    <source>
        <dbReference type="ARBA" id="ARBA00022816"/>
    </source>
</evidence>
<keyword evidence="13" id="KW-1185">Reference proteome</keyword>
<evidence type="ECO:0000256" key="7">
    <source>
        <dbReference type="ARBA" id="ARBA00023132"/>
    </source>
</evidence>
<dbReference type="GO" id="GO:0003723">
    <property type="term" value="F:RNA binding"/>
    <property type="evidence" value="ECO:0007669"/>
    <property type="project" value="TreeGrafter"/>
</dbReference>
<dbReference type="PANTHER" id="PTHR23198:SF6">
    <property type="entry name" value="NUCLEAR PORE COMPLEX PROTEIN NUP98-NUP96"/>
    <property type="match status" value="1"/>
</dbReference>
<evidence type="ECO:0000313" key="12">
    <source>
        <dbReference type="EMBL" id="KAF5185855.1"/>
    </source>
</evidence>
<reference evidence="12 13" key="1">
    <citation type="submission" date="2020-06" db="EMBL/GenBank/DDBJ databases">
        <title>Transcriptomic and genomic resources for Thalictrum thalictroides and T. hernandezii: Facilitating candidate gene discovery in an emerging model plant lineage.</title>
        <authorList>
            <person name="Arias T."/>
            <person name="Riano-Pachon D.M."/>
            <person name="Di Stilio V.S."/>
        </authorList>
    </citation>
    <scope>NUCLEOTIDE SEQUENCE [LARGE SCALE GENOMIC DNA]</scope>
    <source>
        <strain evidence="13">cv. WT478/WT964</strain>
        <tissue evidence="12">Leaves</tissue>
    </source>
</reference>
<comment type="caution">
    <text evidence="12">The sequence shown here is derived from an EMBL/GenBank/DDBJ whole genome shotgun (WGS) entry which is preliminary data.</text>
</comment>
<dbReference type="SUPFAM" id="SSF82215">
    <property type="entry name" value="C-terminal autoproteolytic domain of nucleoporin nup98"/>
    <property type="match status" value="1"/>
</dbReference>
<keyword evidence="8" id="KW-0539">Nucleus</keyword>
<comment type="subunit">
    <text evidence="9">Part of the nuclear pore complex (NPC). The NPC has an eight-fold symmetrical structure comprising a central transport channel and two rings, the cytoplasmic and nuclear rings, to which eight filaments are attached. The cytoplasmic filaments have loose ends, while the nuclear filaments are joined in a distal ring, forming a nuclear basket. NPCs are highly dynamic in configuration and composition, and can be devided in 3 subcomplexes, the NUP62 subcomplex, the NUP107-160 subcomplex and the NUP93 subcomplex, containing approximately 30 different nucleoporin proteins.</text>
</comment>